<sequence length="361" mass="41996">MKLEPREILLKEIMIDPFNPRFTITKTLDQQTLINEMLQSKESKELLNSMKEDIKWVNRIVLQEISTHEKYDKFGNLKDNYNYIVVEGNTRISCLKSGLINDYSENTIIPVLLASKEDSEDIDSFRKQIRITQGIANVTVVKEWSQVAKAKHLNSLYNDIIEDKRPQDVYKQISTELGINLKEVRELIIRYKIFSKIAEISDPIADENWGYLEAFDKNNLIRKLIGMSSETMEFVQNDEEYFDEILSDIPNLIKHALNQGLNSKNFRDIIIEISKNNSTSEEFNNIIIDILDENTETSFVSIKNNMKIKSDKENWEADLNNIFDKISNFPSLSDWALDLNHILIKIDDKLKKHIGIINSDE</sequence>
<comment type="caution">
    <text evidence="1">The sequence shown here is derived from an EMBL/GenBank/DDBJ whole genome shotgun (WGS) entry which is preliminary data.</text>
</comment>
<proteinExistence type="predicted"/>
<organism evidence="1 2">
    <name type="scientific">Chryseobacterium aquaticum</name>
    <dbReference type="NCBI Taxonomy" id="452084"/>
    <lineage>
        <taxon>Bacteria</taxon>
        <taxon>Pseudomonadati</taxon>
        <taxon>Bacteroidota</taxon>
        <taxon>Flavobacteriia</taxon>
        <taxon>Flavobacteriales</taxon>
        <taxon>Weeksellaceae</taxon>
        <taxon>Chryseobacterium group</taxon>
        <taxon>Chryseobacterium</taxon>
    </lineage>
</organism>
<dbReference type="EMBL" id="LLYZ01000008">
    <property type="protein sequence ID" value="KQK25074.1"/>
    <property type="molecule type" value="Genomic_DNA"/>
</dbReference>
<accession>A0A0Q3SIQ6</accession>
<dbReference type="STRING" id="452084.AR438_13145"/>
<dbReference type="Proteomes" id="UP000051682">
    <property type="component" value="Unassembled WGS sequence"/>
</dbReference>
<keyword evidence="2" id="KW-1185">Reference proteome</keyword>
<gene>
    <name evidence="1" type="ORF">AR438_13145</name>
</gene>
<evidence type="ECO:0000313" key="2">
    <source>
        <dbReference type="Proteomes" id="UP000051682"/>
    </source>
</evidence>
<name>A0A0Q3SIQ6_9FLAO</name>
<dbReference type="RefSeq" id="WP_056015915.1">
    <property type="nucleotide sequence ID" value="NZ_LLYZ01000008.1"/>
</dbReference>
<dbReference type="AlphaFoldDB" id="A0A0Q3SIQ6"/>
<evidence type="ECO:0008006" key="3">
    <source>
        <dbReference type="Google" id="ProtNLM"/>
    </source>
</evidence>
<dbReference type="OrthoDB" id="9769293at2"/>
<protein>
    <recommendedName>
        <fullName evidence="3">ParB/Sulfiredoxin domain-containing protein</fullName>
    </recommendedName>
</protein>
<evidence type="ECO:0000313" key="1">
    <source>
        <dbReference type="EMBL" id="KQK25074.1"/>
    </source>
</evidence>
<reference evidence="1 2" key="1">
    <citation type="submission" date="2015-10" db="EMBL/GenBank/DDBJ databases">
        <title>Chryseobacterium aquaticum genome.</title>
        <authorList>
            <person name="Newman J.D."/>
            <person name="Ferguson M.B."/>
            <person name="Miller J.R."/>
        </authorList>
    </citation>
    <scope>NUCLEOTIDE SEQUENCE [LARGE SCALE GENOMIC DNA]</scope>
    <source>
        <strain evidence="1 2">KCTC 12483</strain>
    </source>
</reference>